<gene>
    <name evidence="1" type="primary">ABSGL_11798.1 scaffold 12322</name>
</gene>
<organism evidence="1">
    <name type="scientific">Absidia glauca</name>
    <name type="common">Pin mould</name>
    <dbReference type="NCBI Taxonomy" id="4829"/>
    <lineage>
        <taxon>Eukaryota</taxon>
        <taxon>Fungi</taxon>
        <taxon>Fungi incertae sedis</taxon>
        <taxon>Mucoromycota</taxon>
        <taxon>Mucoromycotina</taxon>
        <taxon>Mucoromycetes</taxon>
        <taxon>Mucorales</taxon>
        <taxon>Cunninghamellaceae</taxon>
        <taxon>Absidia</taxon>
    </lineage>
</organism>
<evidence type="ECO:0008006" key="3">
    <source>
        <dbReference type="Google" id="ProtNLM"/>
    </source>
</evidence>
<dbReference type="OrthoDB" id="2204095at2759"/>
<name>A0A163KBQ6_ABSGL</name>
<proteinExistence type="predicted"/>
<evidence type="ECO:0000313" key="2">
    <source>
        <dbReference type="Proteomes" id="UP000078561"/>
    </source>
</evidence>
<dbReference type="AlphaFoldDB" id="A0A163KBQ6"/>
<keyword evidence="2" id="KW-1185">Reference proteome</keyword>
<accession>A0A163KBQ6</accession>
<sequence>MHCWILAAVLSEDPLENPCLNFPNLLNKNATKGNAALKLLHENLLIRLYSHLSIIKDGWKIHLAEGNGLGWELNNWLWHMIEWKSFEMIAGTYLAGDFFEPSTRVQGIAGVQFEMKLKPPCQAQEWSYSYHQEPVGKAFSSVGFRSNKKTHFSRGSSALMADIMGVNEDQI</sequence>
<dbReference type="InParanoid" id="A0A163KBQ6"/>
<protein>
    <recommendedName>
        <fullName evidence="3">Ndc10 domain-containing protein</fullName>
    </recommendedName>
</protein>
<evidence type="ECO:0000313" key="1">
    <source>
        <dbReference type="EMBL" id="SAM05923.1"/>
    </source>
</evidence>
<reference evidence="1" key="1">
    <citation type="submission" date="2016-04" db="EMBL/GenBank/DDBJ databases">
        <authorList>
            <person name="Evans L.H."/>
            <person name="Alamgir A."/>
            <person name="Owens N."/>
            <person name="Weber N.D."/>
            <person name="Virtaneva K."/>
            <person name="Barbian K."/>
            <person name="Babar A."/>
            <person name="Rosenke K."/>
        </authorList>
    </citation>
    <scope>NUCLEOTIDE SEQUENCE [LARGE SCALE GENOMIC DNA]</scope>
    <source>
        <strain evidence="1">CBS 101.48</strain>
    </source>
</reference>
<dbReference type="Proteomes" id="UP000078561">
    <property type="component" value="Unassembled WGS sequence"/>
</dbReference>
<dbReference type="EMBL" id="LT554476">
    <property type="protein sequence ID" value="SAM05923.1"/>
    <property type="molecule type" value="Genomic_DNA"/>
</dbReference>